<dbReference type="AlphaFoldDB" id="A0A942U3V6"/>
<accession>A0A942U3V6</accession>
<reference evidence="1" key="1">
    <citation type="submission" date="2021-05" db="EMBL/GenBank/DDBJ databases">
        <title>Novel Bacillus species.</title>
        <authorList>
            <person name="Liu G."/>
        </authorList>
    </citation>
    <scope>NUCLEOTIDE SEQUENCE</scope>
    <source>
        <strain evidence="1">FJAT-49825</strain>
    </source>
</reference>
<dbReference type="Proteomes" id="UP000679749">
    <property type="component" value="Unassembled WGS sequence"/>
</dbReference>
<sequence>MAFFRTVGKVEDLDTRNDHLNGDLHPETGVPFIEKTVELPSGEYVTGTIPVSESGRALPTIRLPGWYLSPIVLNYLPNTN</sequence>
<organism evidence="1 2">
    <name type="scientific">Neobacillus rhizophilus</name>
    <dbReference type="NCBI Taxonomy" id="2833579"/>
    <lineage>
        <taxon>Bacteria</taxon>
        <taxon>Bacillati</taxon>
        <taxon>Bacillota</taxon>
        <taxon>Bacilli</taxon>
        <taxon>Bacillales</taxon>
        <taxon>Bacillaceae</taxon>
        <taxon>Neobacillus</taxon>
    </lineage>
</organism>
<proteinExistence type="predicted"/>
<name>A0A942U3V6_9BACI</name>
<comment type="caution">
    <text evidence="1">The sequence shown here is derived from an EMBL/GenBank/DDBJ whole genome shotgun (WGS) entry which is preliminary data.</text>
</comment>
<dbReference type="EMBL" id="JAGYPF010000002">
    <property type="protein sequence ID" value="MBS4212735.1"/>
    <property type="molecule type" value="Genomic_DNA"/>
</dbReference>
<protein>
    <submittedName>
        <fullName evidence="1">Uncharacterized protein</fullName>
    </submittedName>
</protein>
<evidence type="ECO:0000313" key="2">
    <source>
        <dbReference type="Proteomes" id="UP000679749"/>
    </source>
</evidence>
<evidence type="ECO:0000313" key="1">
    <source>
        <dbReference type="EMBL" id="MBS4212735.1"/>
    </source>
</evidence>
<dbReference type="RefSeq" id="WP_213117267.1">
    <property type="nucleotide sequence ID" value="NZ_JAGYPF010000002.1"/>
</dbReference>
<gene>
    <name evidence="1" type="ORF">KHA99_09785</name>
</gene>
<keyword evidence="2" id="KW-1185">Reference proteome</keyword>